<keyword evidence="4 8" id="KW-0732">Signal</keyword>
<evidence type="ECO:0000256" key="4">
    <source>
        <dbReference type="ARBA" id="ARBA00022729"/>
    </source>
</evidence>
<accession>A0A9W8DVN6</accession>
<sequence>MRFSLLTAGLAFLGATAVLAIKFKLPGQPESVQDEKCISAWGEKDKPVKVKIRAAPEYNQRLNVRVYDSSAASNTYATRSNVVDETVIEFQTHDHAELFVCMRNILDPGYQPDGRARLITFSMDIGASAVDYKELAARDKLKPVEAELIKLERYLTQIDEDLAYMKWREQNLRNTNESTNDRVKFFNVLSLVVMAMSGLWQIYYLRRFFQQKKLI</sequence>
<proteinExistence type="inferred from homology"/>
<dbReference type="EMBL" id="JANBPT010000094">
    <property type="protein sequence ID" value="KAJ1927978.1"/>
    <property type="molecule type" value="Genomic_DNA"/>
</dbReference>
<evidence type="ECO:0000259" key="9">
    <source>
        <dbReference type="SMART" id="SM01190"/>
    </source>
</evidence>
<dbReference type="Pfam" id="PF01105">
    <property type="entry name" value="EMP24_GP25L"/>
    <property type="match status" value="1"/>
</dbReference>
<evidence type="ECO:0000256" key="8">
    <source>
        <dbReference type="SAM" id="SignalP"/>
    </source>
</evidence>
<dbReference type="AlphaFoldDB" id="A0A9W8DVN6"/>
<dbReference type="InterPro" id="IPR009038">
    <property type="entry name" value="GOLD_dom"/>
</dbReference>
<evidence type="ECO:0000256" key="2">
    <source>
        <dbReference type="ARBA" id="ARBA00007104"/>
    </source>
</evidence>
<dbReference type="OrthoDB" id="759142at2759"/>
<comment type="subcellular location">
    <subcellularLocation>
        <location evidence="1">Membrane</location>
        <topology evidence="1">Single-pass type I membrane protein</topology>
    </subcellularLocation>
</comment>
<evidence type="ECO:0000313" key="11">
    <source>
        <dbReference type="Proteomes" id="UP001150569"/>
    </source>
</evidence>
<evidence type="ECO:0000256" key="6">
    <source>
        <dbReference type="ARBA" id="ARBA00023136"/>
    </source>
</evidence>
<name>A0A9W8DVN6_9FUNG</name>
<evidence type="ECO:0000256" key="1">
    <source>
        <dbReference type="ARBA" id="ARBA00004479"/>
    </source>
</evidence>
<feature type="domain" description="GOLD" evidence="9">
    <location>
        <begin position="20"/>
        <end position="210"/>
    </location>
</feature>
<feature type="signal peptide" evidence="8">
    <location>
        <begin position="1"/>
        <end position="20"/>
    </location>
</feature>
<dbReference type="GO" id="GO:0016020">
    <property type="term" value="C:membrane"/>
    <property type="evidence" value="ECO:0007669"/>
    <property type="project" value="UniProtKB-SubCell"/>
</dbReference>
<keyword evidence="5 7" id="KW-1133">Transmembrane helix</keyword>
<evidence type="ECO:0000313" key="10">
    <source>
        <dbReference type="EMBL" id="KAJ1927978.1"/>
    </source>
</evidence>
<evidence type="ECO:0000256" key="3">
    <source>
        <dbReference type="ARBA" id="ARBA00022692"/>
    </source>
</evidence>
<gene>
    <name evidence="10" type="primary">ERV25_1</name>
    <name evidence="10" type="ORF">IWQ60_002484</name>
</gene>
<organism evidence="10 11">
    <name type="scientific">Tieghemiomyces parasiticus</name>
    <dbReference type="NCBI Taxonomy" id="78921"/>
    <lineage>
        <taxon>Eukaryota</taxon>
        <taxon>Fungi</taxon>
        <taxon>Fungi incertae sedis</taxon>
        <taxon>Zoopagomycota</taxon>
        <taxon>Kickxellomycotina</taxon>
        <taxon>Dimargaritomycetes</taxon>
        <taxon>Dimargaritales</taxon>
        <taxon>Dimargaritaceae</taxon>
        <taxon>Tieghemiomyces</taxon>
    </lineage>
</organism>
<keyword evidence="3 7" id="KW-0812">Transmembrane</keyword>
<dbReference type="SMART" id="SM01190">
    <property type="entry name" value="EMP24_GP25L"/>
    <property type="match status" value="1"/>
</dbReference>
<feature type="chain" id="PRO_5040775641" evidence="8">
    <location>
        <begin position="21"/>
        <end position="215"/>
    </location>
</feature>
<keyword evidence="6 7" id="KW-0472">Membrane</keyword>
<dbReference type="Proteomes" id="UP001150569">
    <property type="component" value="Unassembled WGS sequence"/>
</dbReference>
<evidence type="ECO:0000256" key="5">
    <source>
        <dbReference type="ARBA" id="ARBA00022989"/>
    </source>
</evidence>
<reference evidence="10" key="1">
    <citation type="submission" date="2022-07" db="EMBL/GenBank/DDBJ databases">
        <title>Phylogenomic reconstructions and comparative analyses of Kickxellomycotina fungi.</title>
        <authorList>
            <person name="Reynolds N.K."/>
            <person name="Stajich J.E."/>
            <person name="Barry K."/>
            <person name="Grigoriev I.V."/>
            <person name="Crous P."/>
            <person name="Smith M.E."/>
        </authorList>
    </citation>
    <scope>NUCLEOTIDE SEQUENCE</scope>
    <source>
        <strain evidence="10">RSA 861</strain>
    </source>
</reference>
<feature type="transmembrane region" description="Helical" evidence="7">
    <location>
        <begin position="185"/>
        <end position="205"/>
    </location>
</feature>
<evidence type="ECO:0000256" key="7">
    <source>
        <dbReference type="SAM" id="Phobius"/>
    </source>
</evidence>
<comment type="similarity">
    <text evidence="2">Belongs to the EMP24/GP25L family.</text>
</comment>
<dbReference type="PANTHER" id="PTHR22811">
    <property type="entry name" value="TRANSMEMBRANE EMP24 DOMAIN-CONTAINING PROTEIN"/>
    <property type="match status" value="1"/>
</dbReference>
<dbReference type="InterPro" id="IPR015720">
    <property type="entry name" value="Emp24-like"/>
</dbReference>
<comment type="caution">
    <text evidence="10">The sequence shown here is derived from an EMBL/GenBank/DDBJ whole genome shotgun (WGS) entry which is preliminary data.</text>
</comment>
<keyword evidence="11" id="KW-1185">Reference proteome</keyword>
<protein>
    <submittedName>
        <fullName evidence="10">Vesicle coat component</fullName>
    </submittedName>
</protein>